<proteinExistence type="predicted"/>
<organism evidence="2 3">
    <name type="scientific">Streptomyces yanii</name>
    <dbReference type="NCBI Taxonomy" id="78510"/>
    <lineage>
        <taxon>Bacteria</taxon>
        <taxon>Bacillati</taxon>
        <taxon>Actinomycetota</taxon>
        <taxon>Actinomycetes</taxon>
        <taxon>Kitasatosporales</taxon>
        <taxon>Streptomycetaceae</taxon>
        <taxon>Streptomyces</taxon>
    </lineage>
</organism>
<name>A0ABV5RAU0_9ACTN</name>
<gene>
    <name evidence="2" type="ORF">ACFFTL_22490</name>
</gene>
<dbReference type="EMBL" id="JBHMCG010000097">
    <property type="protein sequence ID" value="MFB9574980.1"/>
    <property type="molecule type" value="Genomic_DNA"/>
</dbReference>
<keyword evidence="3" id="KW-1185">Reference proteome</keyword>
<keyword evidence="1" id="KW-0732">Signal</keyword>
<reference evidence="2 3" key="1">
    <citation type="submission" date="2024-09" db="EMBL/GenBank/DDBJ databases">
        <authorList>
            <person name="Sun Q."/>
            <person name="Mori K."/>
        </authorList>
    </citation>
    <scope>NUCLEOTIDE SEQUENCE [LARGE SCALE GENOMIC DNA]</scope>
    <source>
        <strain evidence="2 3">JCM 3331</strain>
    </source>
</reference>
<dbReference type="RefSeq" id="WP_386144242.1">
    <property type="nucleotide sequence ID" value="NZ_BAAAXD010000054.1"/>
</dbReference>
<evidence type="ECO:0000313" key="3">
    <source>
        <dbReference type="Proteomes" id="UP001589710"/>
    </source>
</evidence>
<evidence type="ECO:0000313" key="2">
    <source>
        <dbReference type="EMBL" id="MFB9574980.1"/>
    </source>
</evidence>
<feature type="signal peptide" evidence="1">
    <location>
        <begin position="1"/>
        <end position="32"/>
    </location>
</feature>
<feature type="chain" id="PRO_5045415680" evidence="1">
    <location>
        <begin position="33"/>
        <end position="266"/>
    </location>
</feature>
<sequence>MALRTRTHTRASARTRPSALVASGGAVLVALALTGCGSADVDDAPTEHRSFALSGKTLTIESGGTTVELVPADVRKVEVTRRVDGWVVLGNGPDARWSMRDDTLTLRVKCDALISNCGSRHQVRVPRGVAVTVNGDNGRVVASGFDTPLTLHSDNGRVTVRDSSGPLKLESDNGGLDTERISSRSVSARSDNGGIRLGFSAVPDLVDAVSDNGRVTIDLPSGSEAYAVTATARNGRTSVKVPRSDGSPHVVKARSDNGQITVRTAN</sequence>
<comment type="caution">
    <text evidence="2">The sequence shown here is derived from an EMBL/GenBank/DDBJ whole genome shotgun (WGS) entry which is preliminary data.</text>
</comment>
<evidence type="ECO:0000256" key="1">
    <source>
        <dbReference type="SAM" id="SignalP"/>
    </source>
</evidence>
<dbReference type="Proteomes" id="UP001589710">
    <property type="component" value="Unassembled WGS sequence"/>
</dbReference>
<accession>A0ABV5RAU0</accession>
<protein>
    <submittedName>
        <fullName evidence="2">DUF4097 family beta strand repeat-containing protein</fullName>
    </submittedName>
</protein>